<gene>
    <name evidence="2" type="ORF">S01H1_53647</name>
</gene>
<name>X0W5B1_9ZZZZ</name>
<evidence type="ECO:0000313" key="2">
    <source>
        <dbReference type="EMBL" id="GAG25750.1"/>
    </source>
</evidence>
<keyword evidence="1" id="KW-0472">Membrane</keyword>
<comment type="caution">
    <text evidence="2">The sequence shown here is derived from an EMBL/GenBank/DDBJ whole genome shotgun (WGS) entry which is preliminary data.</text>
</comment>
<evidence type="ECO:0008006" key="3">
    <source>
        <dbReference type="Google" id="ProtNLM"/>
    </source>
</evidence>
<dbReference type="AlphaFoldDB" id="X0W5B1"/>
<reference evidence="2" key="1">
    <citation type="journal article" date="2014" name="Front. Microbiol.">
        <title>High frequency of phylogenetically diverse reductive dehalogenase-homologous genes in deep subseafloor sedimentary metagenomes.</title>
        <authorList>
            <person name="Kawai M."/>
            <person name="Futagami T."/>
            <person name="Toyoda A."/>
            <person name="Takaki Y."/>
            <person name="Nishi S."/>
            <person name="Hori S."/>
            <person name="Arai W."/>
            <person name="Tsubouchi T."/>
            <person name="Morono Y."/>
            <person name="Uchiyama I."/>
            <person name="Ito T."/>
            <person name="Fujiyama A."/>
            <person name="Inagaki F."/>
            <person name="Takami H."/>
        </authorList>
    </citation>
    <scope>NUCLEOTIDE SEQUENCE</scope>
    <source>
        <strain evidence="2">Expedition CK06-06</strain>
    </source>
</reference>
<organism evidence="2">
    <name type="scientific">marine sediment metagenome</name>
    <dbReference type="NCBI Taxonomy" id="412755"/>
    <lineage>
        <taxon>unclassified sequences</taxon>
        <taxon>metagenomes</taxon>
        <taxon>ecological metagenomes</taxon>
    </lineage>
</organism>
<sequence>LMVPIGVILFYFGIEHVGGENHLLAYALAFSAGTFLCVSMSDLLPELQFHRHDRTVLSLALALGLAVAWAAGLLETGGHRHQAPDGETHSQTYNYQH</sequence>
<dbReference type="EMBL" id="BARS01034753">
    <property type="protein sequence ID" value="GAG25750.1"/>
    <property type="molecule type" value="Genomic_DNA"/>
</dbReference>
<proteinExistence type="predicted"/>
<keyword evidence="1" id="KW-0812">Transmembrane</keyword>
<accession>X0W5B1</accession>
<protein>
    <recommendedName>
        <fullName evidence="3">Zinc/iron permease</fullName>
    </recommendedName>
</protein>
<feature type="transmembrane region" description="Helical" evidence="1">
    <location>
        <begin position="56"/>
        <end position="74"/>
    </location>
</feature>
<feature type="non-terminal residue" evidence="2">
    <location>
        <position position="1"/>
    </location>
</feature>
<feature type="transmembrane region" description="Helical" evidence="1">
    <location>
        <begin position="23"/>
        <end position="44"/>
    </location>
</feature>
<evidence type="ECO:0000256" key="1">
    <source>
        <dbReference type="SAM" id="Phobius"/>
    </source>
</evidence>
<keyword evidence="1" id="KW-1133">Transmembrane helix</keyword>